<feature type="compositionally biased region" description="Basic residues" evidence="1">
    <location>
        <begin position="36"/>
        <end position="51"/>
    </location>
</feature>
<evidence type="ECO:0000256" key="1">
    <source>
        <dbReference type="SAM" id="MobiDB-lite"/>
    </source>
</evidence>
<dbReference type="EMBL" id="JAABOA010000623">
    <property type="protein sequence ID" value="KAF9583691.1"/>
    <property type="molecule type" value="Genomic_DNA"/>
</dbReference>
<sequence length="228" mass="25600">MKFSLLQCLALLACIVALVSAASPADDNNNTVSNSHNKKKVKPNPKAKKPKAMVCPPGSEIFCKHQPDDIGRMFENAFVNQLIQRENAARRGGSTADRRRQPRPSNGIMKQLDIFSDIKSYFVNYWHNIQMIFQGRFGEGIFNQLKNSGSWCEKDNWIVKAVKAVINKLSGGALTVICDCFYPMIKGYDTYQDLFSAVENKGLGEVMGKCSNNMRQQIQEALQKIFNP</sequence>
<dbReference type="OrthoDB" id="2421607at2759"/>
<evidence type="ECO:0000313" key="3">
    <source>
        <dbReference type="EMBL" id="KAF9583691.1"/>
    </source>
</evidence>
<reference evidence="3" key="1">
    <citation type="journal article" date="2020" name="Fungal Divers.">
        <title>Resolving the Mortierellaceae phylogeny through synthesis of multi-gene phylogenetics and phylogenomics.</title>
        <authorList>
            <person name="Vandepol N."/>
            <person name="Liber J."/>
            <person name="Desiro A."/>
            <person name="Na H."/>
            <person name="Kennedy M."/>
            <person name="Barry K."/>
            <person name="Grigoriev I.V."/>
            <person name="Miller A.N."/>
            <person name="O'Donnell K."/>
            <person name="Stajich J.E."/>
            <person name="Bonito G."/>
        </authorList>
    </citation>
    <scope>NUCLEOTIDE SEQUENCE</scope>
    <source>
        <strain evidence="3">KOD1015</strain>
    </source>
</reference>
<feature type="signal peptide" evidence="2">
    <location>
        <begin position="1"/>
        <end position="21"/>
    </location>
</feature>
<evidence type="ECO:0000313" key="4">
    <source>
        <dbReference type="Proteomes" id="UP000780801"/>
    </source>
</evidence>
<evidence type="ECO:0000256" key="2">
    <source>
        <dbReference type="SAM" id="SignalP"/>
    </source>
</evidence>
<name>A0A9P6KG52_9FUNG</name>
<protein>
    <submittedName>
        <fullName evidence="3">Uncharacterized protein</fullName>
    </submittedName>
</protein>
<keyword evidence="2" id="KW-0732">Signal</keyword>
<dbReference type="Proteomes" id="UP000780801">
    <property type="component" value="Unassembled WGS sequence"/>
</dbReference>
<feature type="compositionally biased region" description="Low complexity" evidence="1">
    <location>
        <begin position="26"/>
        <end position="35"/>
    </location>
</feature>
<proteinExistence type="predicted"/>
<organism evidence="3 4">
    <name type="scientific">Lunasporangiospora selenospora</name>
    <dbReference type="NCBI Taxonomy" id="979761"/>
    <lineage>
        <taxon>Eukaryota</taxon>
        <taxon>Fungi</taxon>
        <taxon>Fungi incertae sedis</taxon>
        <taxon>Mucoromycota</taxon>
        <taxon>Mortierellomycotina</taxon>
        <taxon>Mortierellomycetes</taxon>
        <taxon>Mortierellales</taxon>
        <taxon>Mortierellaceae</taxon>
        <taxon>Lunasporangiospora</taxon>
    </lineage>
</organism>
<comment type="caution">
    <text evidence="3">The sequence shown here is derived from an EMBL/GenBank/DDBJ whole genome shotgun (WGS) entry which is preliminary data.</text>
</comment>
<keyword evidence="4" id="KW-1185">Reference proteome</keyword>
<feature type="chain" id="PRO_5040334576" evidence="2">
    <location>
        <begin position="22"/>
        <end position="228"/>
    </location>
</feature>
<feature type="region of interest" description="Disordered" evidence="1">
    <location>
        <begin position="26"/>
        <end position="53"/>
    </location>
</feature>
<gene>
    <name evidence="3" type="ORF">BGW38_008840</name>
</gene>
<accession>A0A9P6KG52</accession>
<dbReference type="AlphaFoldDB" id="A0A9P6KG52"/>